<dbReference type="SUPFAM" id="SSF48452">
    <property type="entry name" value="TPR-like"/>
    <property type="match status" value="1"/>
</dbReference>
<dbReference type="InterPro" id="IPR039057">
    <property type="entry name" value="Spo22/ZIP4"/>
</dbReference>
<evidence type="ECO:0000313" key="4">
    <source>
        <dbReference type="Proteomes" id="UP001176521"/>
    </source>
</evidence>
<dbReference type="Gene3D" id="1.25.40.10">
    <property type="entry name" value="Tetratricopeptide repeat domain"/>
    <property type="match status" value="1"/>
</dbReference>
<accession>A0AAN6GK13</accession>
<name>A0AAN6GK13_9BASI</name>
<comment type="caution">
    <text evidence="3">The sequence shown here is derived from an EMBL/GenBank/DDBJ whole genome shotgun (WGS) entry which is preliminary data.</text>
</comment>
<sequence>MTFSALFECVKDKLSLEHHTNTIVRSALAEISNSAPALQGKIDQKAADTLDEHGVLLWNASITLRHLSEGDSAADSFVADVRLAAVCLLDAGSTTVRLVMAYSSLLSLLSTTGKKDFGTILARANELVSSLPTADERANKKLAERLDEVRRAFSQYEDAQVQMLALLDELPASALHISRAEPVWRRSFRLGQHFLTVLPEETADTWRDSELLKLSEQSIHDCQKAIKWLQKGIALQERSGVVGIPVVKALIQLAYAYFIAGALEKNALASAEAALSEAAKMLQSDGSVNEELNEYIAFMRFRVTCRHGSDADLTRALEQLCATLTFSEASTSQLLDFITNGPKRLLCLGFRIIIRAMIKSEQADVQQHLTSVLLRAIYLVTEPSSLAQLDGILDDVANSKLSLSQDAVCAAQMMIWRKGDVLYKKEMFELAADVHMIAVHRVFAGMPDNVAKSARRIAVCYLALHQPEAAQACIELCPEPYRAHASTQLCSFLAAVQMSNEDDALRAFQALVRAPDLEPAILVVEEAQKANMEKALYAGLETLLDAVKVDTVLEANVDILTLHRTLVCIFLPPENGAEWSDVNAAQLQTYLRQALKAVASRMDTDDNARKHAEWLWKQAYNAGITASHTKDASRAAGIFDAAFDLMEERHRFTGEPPDQAIVVACWCAKFASVEVAAGSILEIEDASERQVMYEELQRQFALAEKLRKAAHAVDAEAAPEEAEVSAAPVDKLFIQLLKDFEQRLVAVPFKVVEALVHALSAQTELEVPVQVEVQALELLLKRYQLDNSNKTLDRTLRYHRFVLMLLLEDEHFGQKEYRRKALEGFVAVRKALAEAESGGMKEFPVDDVMWFLAQAWQKGMELSLMAKVEQAAVLTELALSMSRFVPFPEATKRKMEAQYESLLRRVSSARQEHPFPTLK</sequence>
<reference evidence="3" key="1">
    <citation type="journal article" date="2023" name="PhytoFront">
        <title>Draft Genome Resources of Seven Strains of Tilletia horrida, Causal Agent of Kernel Smut of Rice.</title>
        <authorList>
            <person name="Khanal S."/>
            <person name="Antony Babu S."/>
            <person name="Zhou X.G."/>
        </authorList>
    </citation>
    <scope>NUCLEOTIDE SEQUENCE</scope>
    <source>
        <strain evidence="3">TX3</strain>
    </source>
</reference>
<dbReference type="Pfam" id="PF08631">
    <property type="entry name" value="SPO22"/>
    <property type="match status" value="1"/>
</dbReference>
<evidence type="ECO:0000313" key="3">
    <source>
        <dbReference type="EMBL" id="KAK0541323.1"/>
    </source>
</evidence>
<keyword evidence="4" id="KW-1185">Reference proteome</keyword>
<dbReference type="AlphaFoldDB" id="A0AAN6GK13"/>
<dbReference type="PANTHER" id="PTHR40375:SF2">
    <property type="entry name" value="SPORULATION-SPECIFIC PROTEIN 22"/>
    <property type="match status" value="1"/>
</dbReference>
<dbReference type="InterPro" id="IPR013940">
    <property type="entry name" value="Spo22/ZIP4/TEX11"/>
</dbReference>
<dbReference type="InterPro" id="IPR011990">
    <property type="entry name" value="TPR-like_helical_dom_sf"/>
</dbReference>
<dbReference type="Proteomes" id="UP001176521">
    <property type="component" value="Unassembled WGS sequence"/>
</dbReference>
<dbReference type="PANTHER" id="PTHR40375">
    <property type="entry name" value="SPORULATION-SPECIFIC PROTEIN 22"/>
    <property type="match status" value="1"/>
</dbReference>
<dbReference type="GO" id="GO:0051321">
    <property type="term" value="P:meiotic cell cycle"/>
    <property type="evidence" value="ECO:0007669"/>
    <property type="project" value="UniProtKB-KW"/>
</dbReference>
<proteinExistence type="predicted"/>
<gene>
    <name evidence="3" type="primary">SPO22</name>
    <name evidence="3" type="ORF">OC842_000028</name>
</gene>
<protein>
    <recommendedName>
        <fullName evidence="2">Protein ZIP4 homolog</fullName>
    </recommendedName>
</protein>
<evidence type="ECO:0000256" key="2">
    <source>
        <dbReference type="ARBA" id="ARBA00031845"/>
    </source>
</evidence>
<dbReference type="GO" id="GO:0090173">
    <property type="term" value="P:regulation of synaptonemal complex assembly"/>
    <property type="evidence" value="ECO:0007669"/>
    <property type="project" value="InterPro"/>
</dbReference>
<dbReference type="EMBL" id="JAPDMQ010000001">
    <property type="protein sequence ID" value="KAK0541323.1"/>
    <property type="molecule type" value="Genomic_DNA"/>
</dbReference>
<evidence type="ECO:0000256" key="1">
    <source>
        <dbReference type="ARBA" id="ARBA00023254"/>
    </source>
</evidence>
<keyword evidence="1" id="KW-0469">Meiosis</keyword>
<organism evidence="3 4">
    <name type="scientific">Tilletia horrida</name>
    <dbReference type="NCBI Taxonomy" id="155126"/>
    <lineage>
        <taxon>Eukaryota</taxon>
        <taxon>Fungi</taxon>
        <taxon>Dikarya</taxon>
        <taxon>Basidiomycota</taxon>
        <taxon>Ustilaginomycotina</taxon>
        <taxon>Exobasidiomycetes</taxon>
        <taxon>Tilletiales</taxon>
        <taxon>Tilletiaceae</taxon>
        <taxon>Tilletia</taxon>
    </lineage>
</organism>